<dbReference type="SUPFAM" id="SSF48726">
    <property type="entry name" value="Immunoglobulin"/>
    <property type="match status" value="8"/>
</dbReference>
<dbReference type="FunFam" id="2.60.40.10:FF:000070">
    <property type="entry name" value="Myosin-binding protein C, slow type"/>
    <property type="match status" value="1"/>
</dbReference>
<evidence type="ECO:0000313" key="18">
    <source>
        <dbReference type="Proteomes" id="UP000314986"/>
    </source>
</evidence>
<dbReference type="GO" id="GO:0003779">
    <property type="term" value="F:actin binding"/>
    <property type="evidence" value="ECO:0007669"/>
    <property type="project" value="UniProtKB-KW"/>
</dbReference>
<dbReference type="PROSITE" id="PS50835">
    <property type="entry name" value="IG_LIKE"/>
    <property type="match status" value="4"/>
</dbReference>
<dbReference type="CDD" id="cd00096">
    <property type="entry name" value="Ig"/>
    <property type="match status" value="1"/>
</dbReference>
<keyword evidence="7" id="KW-0393">Immunoglobulin domain</keyword>
<comment type="similarity">
    <text evidence="8">Belongs to the immunoglobulin superfamily. MyBP family.</text>
</comment>
<dbReference type="InterPro" id="IPR036116">
    <property type="entry name" value="FN3_sf"/>
</dbReference>
<evidence type="ECO:0000256" key="7">
    <source>
        <dbReference type="ARBA" id="ARBA00023319"/>
    </source>
</evidence>
<dbReference type="Proteomes" id="UP000314986">
    <property type="component" value="Unassembled WGS sequence"/>
</dbReference>
<reference evidence="18" key="3">
    <citation type="journal article" date="2014" name="Nature">
        <title>Elephant shark genome provides unique insights into gnathostome evolution.</title>
        <authorList>
            <consortium name="International Elephant Shark Genome Sequencing Consortium"/>
            <person name="Venkatesh B."/>
            <person name="Lee A.P."/>
            <person name="Ravi V."/>
            <person name="Maurya A.K."/>
            <person name="Lian M.M."/>
            <person name="Swann J.B."/>
            <person name="Ohta Y."/>
            <person name="Flajnik M.F."/>
            <person name="Sutoh Y."/>
            <person name="Kasahara M."/>
            <person name="Hoon S."/>
            <person name="Gangu V."/>
            <person name="Roy S.W."/>
            <person name="Irimia M."/>
            <person name="Korzh V."/>
            <person name="Kondrychyn I."/>
            <person name="Lim Z.W."/>
            <person name="Tay B.H."/>
            <person name="Tohari S."/>
            <person name="Kong K.W."/>
            <person name="Ho S."/>
            <person name="Lorente-Galdos B."/>
            <person name="Quilez J."/>
            <person name="Marques-Bonet T."/>
            <person name="Raney B.J."/>
            <person name="Ingham P.W."/>
            <person name="Tay A."/>
            <person name="Hillier L.W."/>
            <person name="Minx P."/>
            <person name="Boehm T."/>
            <person name="Wilson R.K."/>
            <person name="Brenner S."/>
            <person name="Warren W.C."/>
        </authorList>
    </citation>
    <scope>NUCLEOTIDE SEQUENCE [LARGE SCALE GENOMIC DNA]</scope>
</reference>
<comment type="subunit">
    <text evidence="10">Interacts with USP25 (isoform USP25m only); the interaction prevents proteasomal degradation of MYBPC1.</text>
</comment>
<evidence type="ECO:0000259" key="15">
    <source>
        <dbReference type="PROSITE" id="PS50835"/>
    </source>
</evidence>
<feature type="domain" description="Ig-like" evidence="15">
    <location>
        <begin position="494"/>
        <end position="583"/>
    </location>
</feature>
<keyword evidence="4" id="KW-0130">Cell adhesion</keyword>
<dbReference type="GO" id="GO:0032982">
    <property type="term" value="C:myosin filament"/>
    <property type="evidence" value="ECO:0007669"/>
    <property type="project" value="UniProtKB-KW"/>
</dbReference>
<feature type="coiled-coil region" evidence="13">
    <location>
        <begin position="498"/>
        <end position="525"/>
    </location>
</feature>
<evidence type="ECO:0000256" key="12">
    <source>
        <dbReference type="ARBA" id="ARBA00083445"/>
    </source>
</evidence>
<dbReference type="RefSeq" id="XP_007893569.1">
    <property type="nucleotide sequence ID" value="XM_007895378.2"/>
</dbReference>
<dbReference type="InterPro" id="IPR050964">
    <property type="entry name" value="Striated_Muscle_Regulatory"/>
</dbReference>
<feature type="compositionally biased region" description="Polar residues" evidence="14">
    <location>
        <begin position="103"/>
        <end position="112"/>
    </location>
</feature>
<feature type="domain" description="Ig-like" evidence="15">
    <location>
        <begin position="1184"/>
        <end position="1268"/>
    </location>
</feature>
<sequence>MPEPTKKAGSAFTKKPKTLEVVAGSTAEFLAETAKADAKVKWQRDGKDIQTNEKYIIKAEGTQHMLIVNSAIKEDDVVYAVISGTSKVKFELKVKEEGGKEQTPASQESPQKTAPPPREQQEDVPLSTPTEQAPVAEKDQSTNETPTSAPAPAPAPKEDKPEEASATKPQPDEKLPDSRSARKNSVWSSGEGSAEEAEKHNDSKQSTLFTEKPQSGTVTVGDDITFVAKVEAKDLLRKPNIKWFKGKWMDLASKAGKHLQLKETFDRLSRTYTFEMNIIKAKENYTGNYRCEVTWKDKFDSCTFDLEVIEAPEVAQIDIRAAFKRRSAAVSSTEGQDDAGELDFSGLLKKREVKQEETEPDVDVWELLKKAQPHEYEKIAFEYGITDLRGLLKRLKRMKKVEKKSAAFAKVLDPAYQVDKGEKIKFVVDLADPTVELKWYRNGQEIRPGGRFIFEHKGTQRMLTIKNCSMADDAAYQVVAGDEKCSTELFVKEPPVLISRELEDLNELVGERVQLECEVSEENANVKWYKNGIEISNSNKYRIKAEGTKHYLIIPEATKADSGSYSVKTTGGQSTGVLKVDLKPLKILQNLSDQIVRSGKEGVFQCELSEASITGKWYKNGQLVTPSEHVKISHRGKVHKLIIDKVAMDDDGDYTFIPEGYSTQLSANLRMIDAPKLHLDNIPKPPENFITVVAGNKLRVEIPVTGEPAPRIVWMKGEKVILDTGSRVKAESFPDHTSLTIESAEKDDSGTYNIVVQNEAGEDTAQLKIKVVDAPDPPAPPVVSDVGGDYCTMTWNPPDYDGSSPILGYIIERKKKQSSRWMRLNFDLTKDLVFEPKNMIEGISYEVRVFAVNAIGMSKPSEPSKSFVPLAPTSEPTLLVCDGVTDSTVSLKWRPPERIGAAGLDGYAIEYCFEGTDEWIRSNDELIEPTKYTITGLPTGKKIQVRVKAVNAAGESLPNTISQSILVREVVEPPKIRLPRQLKQTFIRKVGEVVNLLIPFQGKPRPKVIWKKDGEPLDLTKVSIRNTESDTVIFIRKAERSHSGRYELIVQVENLEDKARLDIQIVEKPQPPLVVKIMDVWDGNVELAWNPPKDNGNAEIVGYTIQKADKKTMEWYTIVEHYHRTNCVITDLIVGNEYFFRVFSENMCGLSDDATRTKDAALIRKEGLALKTPKYNEYDFTEAPKFTHPLIDTIAVAGYNATLNCSVRGNPKPKIFWAKNRIQIEGDPRYRMFCNQGVCTLEIRKPCPYDGGLYTCKAINTLGQAEVDCKMEVKGGFTFQELLIQGVPLSIIDSYIGSQNFG</sequence>
<accession>A0A4W3INU6</accession>
<dbReference type="InterPro" id="IPR036179">
    <property type="entry name" value="Ig-like_dom_sf"/>
</dbReference>
<evidence type="ECO:0000256" key="9">
    <source>
        <dbReference type="ARBA" id="ARBA00057725"/>
    </source>
</evidence>
<dbReference type="InterPro" id="IPR040849">
    <property type="entry name" value="MyBP-C_THB"/>
</dbReference>
<dbReference type="InterPro" id="IPR003961">
    <property type="entry name" value="FN3_dom"/>
</dbReference>
<organism evidence="17 18">
    <name type="scientific">Callorhinchus milii</name>
    <name type="common">Ghost shark</name>
    <dbReference type="NCBI Taxonomy" id="7868"/>
    <lineage>
        <taxon>Eukaryota</taxon>
        <taxon>Metazoa</taxon>
        <taxon>Chordata</taxon>
        <taxon>Craniata</taxon>
        <taxon>Vertebrata</taxon>
        <taxon>Chondrichthyes</taxon>
        <taxon>Holocephali</taxon>
        <taxon>Chimaeriformes</taxon>
        <taxon>Callorhinchidae</taxon>
        <taxon>Callorhinchus</taxon>
    </lineage>
</organism>
<dbReference type="SMART" id="SM00408">
    <property type="entry name" value="IGc2"/>
    <property type="match status" value="5"/>
</dbReference>
<gene>
    <name evidence="17" type="primary">mybpc1</name>
</gene>
<reference evidence="17" key="4">
    <citation type="submission" date="2025-08" db="UniProtKB">
        <authorList>
            <consortium name="Ensembl"/>
        </authorList>
    </citation>
    <scope>IDENTIFICATION</scope>
</reference>
<dbReference type="Pfam" id="PF00041">
    <property type="entry name" value="fn3"/>
    <property type="match status" value="3"/>
</dbReference>
<keyword evidence="1" id="KW-0787">Thick filament</keyword>
<dbReference type="FunFam" id="2.60.40.10:FF:000326">
    <property type="entry name" value="Myosin-binding protein C, cardiac-type"/>
    <property type="match status" value="1"/>
</dbReference>
<dbReference type="InterPro" id="IPR003599">
    <property type="entry name" value="Ig_sub"/>
</dbReference>
<dbReference type="STRING" id="7868.ENSCMIP00000028168"/>
<reference evidence="17" key="5">
    <citation type="submission" date="2025-09" db="UniProtKB">
        <authorList>
            <consortium name="Ensembl"/>
        </authorList>
    </citation>
    <scope>IDENTIFICATION</scope>
</reference>
<feature type="domain" description="Ig-like" evidence="15">
    <location>
        <begin position="675"/>
        <end position="770"/>
    </location>
</feature>
<evidence type="ECO:0000256" key="4">
    <source>
        <dbReference type="ARBA" id="ARBA00022889"/>
    </source>
</evidence>
<evidence type="ECO:0000256" key="8">
    <source>
        <dbReference type="ARBA" id="ARBA00038352"/>
    </source>
</evidence>
<dbReference type="InterPro" id="IPR013098">
    <property type="entry name" value="Ig_I-set"/>
</dbReference>
<keyword evidence="18" id="KW-1185">Reference proteome</keyword>
<dbReference type="InParanoid" id="A0A4W3INU6"/>
<feature type="region of interest" description="Disordered" evidence="14">
    <location>
        <begin position="94"/>
        <end position="215"/>
    </location>
</feature>
<dbReference type="Ensembl" id="ENSCMIT00000028614.1">
    <property type="protein sequence ID" value="ENSCMIP00000028168.1"/>
    <property type="gene ID" value="ENSCMIG00000011645.1"/>
</dbReference>
<keyword evidence="3" id="KW-0677">Repeat</keyword>
<dbReference type="KEGG" id="cmk:103179875"/>
<dbReference type="SMART" id="SM00409">
    <property type="entry name" value="IG"/>
    <property type="match status" value="8"/>
</dbReference>
<evidence type="ECO:0000256" key="10">
    <source>
        <dbReference type="ARBA" id="ARBA00063381"/>
    </source>
</evidence>
<evidence type="ECO:0000256" key="2">
    <source>
        <dbReference type="ARBA" id="ARBA00022553"/>
    </source>
</evidence>
<dbReference type="Pfam" id="PF18362">
    <property type="entry name" value="THB"/>
    <property type="match status" value="1"/>
</dbReference>
<evidence type="ECO:0000259" key="16">
    <source>
        <dbReference type="PROSITE" id="PS50853"/>
    </source>
</evidence>
<dbReference type="GeneTree" id="ENSGT00940000158254"/>
<reference evidence="18" key="1">
    <citation type="journal article" date="2006" name="Science">
        <title>Ancient noncoding elements conserved in the human genome.</title>
        <authorList>
            <person name="Venkatesh B."/>
            <person name="Kirkness E.F."/>
            <person name="Loh Y.H."/>
            <person name="Halpern A.L."/>
            <person name="Lee A.P."/>
            <person name="Johnson J."/>
            <person name="Dandona N."/>
            <person name="Viswanathan L.D."/>
            <person name="Tay A."/>
            <person name="Venter J.C."/>
            <person name="Strausberg R.L."/>
            <person name="Brenner S."/>
        </authorList>
    </citation>
    <scope>NUCLEOTIDE SEQUENCE [LARGE SCALE GENOMIC DNA]</scope>
</reference>
<dbReference type="InterPro" id="IPR013783">
    <property type="entry name" value="Ig-like_fold"/>
</dbReference>
<dbReference type="GeneID" id="103179875"/>
<feature type="domain" description="Ig-like" evidence="15">
    <location>
        <begin position="584"/>
        <end position="655"/>
    </location>
</feature>
<evidence type="ECO:0000256" key="6">
    <source>
        <dbReference type="ARBA" id="ARBA00023203"/>
    </source>
</evidence>
<dbReference type="OMA" id="INNCTMA"/>
<reference evidence="18" key="2">
    <citation type="journal article" date="2007" name="PLoS Biol.">
        <title>Survey sequencing and comparative analysis of the elephant shark (Callorhinchus milii) genome.</title>
        <authorList>
            <person name="Venkatesh B."/>
            <person name="Kirkness E.F."/>
            <person name="Loh Y.H."/>
            <person name="Halpern A.L."/>
            <person name="Lee A.P."/>
            <person name="Johnson J."/>
            <person name="Dandona N."/>
            <person name="Viswanathan L.D."/>
            <person name="Tay A."/>
            <person name="Venter J.C."/>
            <person name="Strausberg R.L."/>
            <person name="Brenner S."/>
        </authorList>
    </citation>
    <scope>NUCLEOTIDE SEQUENCE [LARGE SCALE GENOMIC DNA]</scope>
</reference>
<dbReference type="CTD" id="4604"/>
<dbReference type="PANTHER" id="PTHR13817">
    <property type="entry name" value="TITIN"/>
    <property type="match status" value="1"/>
</dbReference>
<dbReference type="Gene3D" id="2.60.40.10">
    <property type="entry name" value="Immunoglobulins"/>
    <property type="match status" value="11"/>
</dbReference>
<dbReference type="FunFam" id="2.60.40.10:FF:000081">
    <property type="entry name" value="Myosin-binding protein C, slow type"/>
    <property type="match status" value="1"/>
</dbReference>
<protein>
    <recommendedName>
        <fullName evidence="11">Myosin-binding protein C, slow-type</fullName>
    </recommendedName>
    <alternativeName>
        <fullName evidence="12">C-protein, skeletal muscle slow isoform</fullName>
    </alternativeName>
</protein>
<dbReference type="FunFam" id="2.60.40.10:FF:000062">
    <property type="entry name" value="Myosin-binding protein C, slow type"/>
    <property type="match status" value="1"/>
</dbReference>
<dbReference type="FunFam" id="2.60.40.10:FF:000111">
    <property type="entry name" value="Myosin-binding protein C, slow type"/>
    <property type="match status" value="1"/>
</dbReference>
<dbReference type="CDD" id="cd05748">
    <property type="entry name" value="Ig_Titin_like"/>
    <property type="match status" value="1"/>
</dbReference>
<dbReference type="CDD" id="cd00063">
    <property type="entry name" value="FN3"/>
    <property type="match status" value="3"/>
</dbReference>
<dbReference type="FunFam" id="2.60.40.10:FF:000286">
    <property type="entry name" value="Myosin binding protein C, slow type"/>
    <property type="match status" value="1"/>
</dbReference>
<keyword evidence="13" id="KW-0175">Coiled coil</keyword>
<dbReference type="SMART" id="SM00060">
    <property type="entry name" value="FN3"/>
    <property type="match status" value="3"/>
</dbReference>
<dbReference type="InterPro" id="IPR007110">
    <property type="entry name" value="Ig-like_dom"/>
</dbReference>
<evidence type="ECO:0000256" key="5">
    <source>
        <dbReference type="ARBA" id="ARBA00023179"/>
    </source>
</evidence>
<dbReference type="InterPro" id="IPR003598">
    <property type="entry name" value="Ig_sub2"/>
</dbReference>
<evidence type="ECO:0000256" key="13">
    <source>
        <dbReference type="SAM" id="Coils"/>
    </source>
</evidence>
<comment type="function">
    <text evidence="9">Thick filament-associated protein located in the crossbridge region of vertebrate striated muscle a bands. Slow skeletal protein that binds to both myosin and actin. In vitro, binds to native thin filaments and modifies the activity of actin-activated myosin ATPase. May modulate muscle contraction or may play a more structural role.</text>
</comment>
<evidence type="ECO:0000313" key="17">
    <source>
        <dbReference type="Ensembl" id="ENSCMIP00000028168.1"/>
    </source>
</evidence>
<keyword evidence="6" id="KW-0009">Actin-binding</keyword>
<dbReference type="PROSITE" id="PS50853">
    <property type="entry name" value="FN3"/>
    <property type="match status" value="3"/>
</dbReference>
<name>A0A4W3INU6_CALMI</name>
<dbReference type="PANTHER" id="PTHR13817:SF27">
    <property type="entry name" value="MYOSIN-BINDING PROTEIN C, SLOW-TYPE"/>
    <property type="match status" value="1"/>
</dbReference>
<feature type="compositionally biased region" description="Basic and acidic residues" evidence="14">
    <location>
        <begin position="156"/>
        <end position="180"/>
    </location>
</feature>
<dbReference type="FunFam" id="2.60.40.10:FF:000031">
    <property type="entry name" value="Myosin-binding protein C, slow type"/>
    <property type="match status" value="1"/>
</dbReference>
<feature type="compositionally biased region" description="Polar residues" evidence="14">
    <location>
        <begin position="204"/>
        <end position="215"/>
    </location>
</feature>
<dbReference type="FunFam" id="2.60.40.10:FF:000249">
    <property type="entry name" value="myosin-binding protein C, slow-type isoform X4"/>
    <property type="match status" value="1"/>
</dbReference>
<evidence type="ECO:0000256" key="14">
    <source>
        <dbReference type="SAM" id="MobiDB-lite"/>
    </source>
</evidence>
<feature type="domain" description="Fibronectin type-III" evidence="16">
    <location>
        <begin position="875"/>
        <end position="970"/>
    </location>
</feature>
<dbReference type="FunFam" id="2.60.40.10:FF:000060">
    <property type="entry name" value="Myosin-binding protein C, slow type"/>
    <property type="match status" value="1"/>
</dbReference>
<dbReference type="OrthoDB" id="6107607at2759"/>
<evidence type="ECO:0000256" key="1">
    <source>
        <dbReference type="ARBA" id="ARBA00022433"/>
    </source>
</evidence>
<dbReference type="Pfam" id="PF07679">
    <property type="entry name" value="I-set"/>
    <property type="match status" value="8"/>
</dbReference>
<feature type="domain" description="Fibronectin type-III" evidence="16">
    <location>
        <begin position="1071"/>
        <end position="1166"/>
    </location>
</feature>
<evidence type="ECO:0000256" key="11">
    <source>
        <dbReference type="ARBA" id="ARBA00072307"/>
    </source>
</evidence>
<keyword evidence="2" id="KW-0597">Phosphoprotein</keyword>
<proteinExistence type="inferred from homology"/>
<evidence type="ECO:0000256" key="3">
    <source>
        <dbReference type="ARBA" id="ARBA00022737"/>
    </source>
</evidence>
<dbReference type="SUPFAM" id="SSF49265">
    <property type="entry name" value="Fibronectin type III"/>
    <property type="match status" value="2"/>
</dbReference>
<dbReference type="GO" id="GO:0007155">
    <property type="term" value="P:cell adhesion"/>
    <property type="evidence" value="ECO:0007669"/>
    <property type="project" value="UniProtKB-KW"/>
</dbReference>
<keyword evidence="5" id="KW-0514">Muscle protein</keyword>
<feature type="domain" description="Fibronectin type-III" evidence="16">
    <location>
        <begin position="777"/>
        <end position="873"/>
    </location>
</feature>